<evidence type="ECO:0008006" key="4">
    <source>
        <dbReference type="Google" id="ProtNLM"/>
    </source>
</evidence>
<reference evidence="3" key="1">
    <citation type="journal article" date="2014" name="Genome Announc.">
        <title>Genome sequence and annotation of Acremonium chrysogenum, producer of the beta-lactam antibiotic cephalosporin C.</title>
        <authorList>
            <person name="Terfehr D."/>
            <person name="Dahlmann T.A."/>
            <person name="Specht T."/>
            <person name="Zadra I."/>
            <person name="Kuernsteiner H."/>
            <person name="Kueck U."/>
        </authorList>
    </citation>
    <scope>NUCLEOTIDE SEQUENCE [LARGE SCALE GENOMIC DNA]</scope>
    <source>
        <strain evidence="3">ATCC 11550 / CBS 779.69 / DSM 880 / IAM 14645 / JCM 23072 / IMI 49137</strain>
    </source>
</reference>
<accession>A0A086T9F7</accession>
<evidence type="ECO:0000256" key="1">
    <source>
        <dbReference type="SAM" id="Coils"/>
    </source>
</evidence>
<gene>
    <name evidence="2" type="ORF">ACRE_031420</name>
</gene>
<dbReference type="PANTHER" id="PTHR36922">
    <property type="entry name" value="BLL2446 PROTEIN"/>
    <property type="match status" value="1"/>
</dbReference>
<keyword evidence="3" id="KW-1185">Reference proteome</keyword>
<dbReference type="Pfam" id="PF09351">
    <property type="entry name" value="DUF1993"/>
    <property type="match status" value="1"/>
</dbReference>
<feature type="coiled-coil region" evidence="1">
    <location>
        <begin position="75"/>
        <end position="109"/>
    </location>
</feature>
<dbReference type="OrthoDB" id="3724345at2759"/>
<organism evidence="2 3">
    <name type="scientific">Hapsidospora chrysogenum (strain ATCC 11550 / CBS 779.69 / DSM 880 / IAM 14645 / JCM 23072 / IMI 49137)</name>
    <name type="common">Acremonium chrysogenum</name>
    <dbReference type="NCBI Taxonomy" id="857340"/>
    <lineage>
        <taxon>Eukaryota</taxon>
        <taxon>Fungi</taxon>
        <taxon>Dikarya</taxon>
        <taxon>Ascomycota</taxon>
        <taxon>Pezizomycotina</taxon>
        <taxon>Sordariomycetes</taxon>
        <taxon>Hypocreomycetidae</taxon>
        <taxon>Hypocreales</taxon>
        <taxon>Bionectriaceae</taxon>
        <taxon>Hapsidospora</taxon>
    </lineage>
</organism>
<dbReference type="InterPro" id="IPR018531">
    <property type="entry name" value="DUF1993"/>
</dbReference>
<protein>
    <recommendedName>
        <fullName evidence="4">DUF1993 domain-containing protein</fullName>
    </recommendedName>
</protein>
<evidence type="ECO:0000313" key="2">
    <source>
        <dbReference type="EMBL" id="KFH45989.1"/>
    </source>
</evidence>
<dbReference type="STRING" id="857340.A0A086T9F7"/>
<dbReference type="InterPro" id="IPR034660">
    <property type="entry name" value="DinB/YfiT-like"/>
</dbReference>
<dbReference type="Proteomes" id="UP000029964">
    <property type="component" value="Unassembled WGS sequence"/>
</dbReference>
<dbReference type="Gene3D" id="1.20.120.450">
    <property type="entry name" value="dinb family like domain"/>
    <property type="match status" value="1"/>
</dbReference>
<name>A0A086T9F7_HAPC1</name>
<evidence type="ECO:0000313" key="3">
    <source>
        <dbReference type="Proteomes" id="UP000029964"/>
    </source>
</evidence>
<proteinExistence type="predicted"/>
<dbReference type="PANTHER" id="PTHR36922:SF1">
    <property type="entry name" value="DUF1993 DOMAIN-CONTAINING PROTEIN"/>
    <property type="match status" value="1"/>
</dbReference>
<keyword evidence="1" id="KW-0175">Coiled coil</keyword>
<dbReference type="AlphaFoldDB" id="A0A086T9F7"/>
<dbReference type="SUPFAM" id="SSF109854">
    <property type="entry name" value="DinB/YfiT-like putative metalloenzymes"/>
    <property type="match status" value="1"/>
</dbReference>
<comment type="caution">
    <text evidence="2">The sequence shown here is derived from an EMBL/GenBank/DDBJ whole genome shotgun (WGS) entry which is preliminary data.</text>
</comment>
<dbReference type="EMBL" id="JPKY01000024">
    <property type="protein sequence ID" value="KFH45989.1"/>
    <property type="molecule type" value="Genomic_DNA"/>
</dbReference>
<sequence>MAAYTLYDASMGVAKDALTALSAVIAKAEGSSAAASIPEARICSDMLPFTFQVHFVTQTVSKMVARLTGAEPKEYENNLETYEAMKARIADVQAQVEAANRDVVNGREKETVGLGLGKDTPEVKLEGWKYVHGYAVPNIYFHLATAYDIARKEGVELGKRDYIMPFLAKFLPS</sequence>
<dbReference type="HOGENOM" id="CLU_090929_1_0_1"/>